<accession>A0ABN8SEI2</accession>
<keyword evidence="2" id="KW-1003">Cell membrane</keyword>
<feature type="transmembrane region" description="Helical" evidence="6">
    <location>
        <begin position="444"/>
        <end position="477"/>
    </location>
</feature>
<keyword evidence="5 6" id="KW-0472">Membrane</keyword>
<organism evidence="8 9">
    <name type="scientific">Porites evermanni</name>
    <dbReference type="NCBI Taxonomy" id="104178"/>
    <lineage>
        <taxon>Eukaryota</taxon>
        <taxon>Metazoa</taxon>
        <taxon>Cnidaria</taxon>
        <taxon>Anthozoa</taxon>
        <taxon>Hexacorallia</taxon>
        <taxon>Scleractinia</taxon>
        <taxon>Fungiina</taxon>
        <taxon>Poritidae</taxon>
        <taxon>Porites</taxon>
    </lineage>
</organism>
<feature type="transmembrane region" description="Helical" evidence="6">
    <location>
        <begin position="95"/>
        <end position="116"/>
    </location>
</feature>
<feature type="transmembrane region" description="Helical" evidence="6">
    <location>
        <begin position="20"/>
        <end position="41"/>
    </location>
</feature>
<feature type="transmembrane region" description="Helical" evidence="6">
    <location>
        <begin position="572"/>
        <end position="593"/>
    </location>
</feature>
<feature type="transmembrane region" description="Helical" evidence="6">
    <location>
        <begin position="798"/>
        <end position="819"/>
    </location>
</feature>
<feature type="transmembrane region" description="Helical" evidence="6">
    <location>
        <begin position="291"/>
        <end position="313"/>
    </location>
</feature>
<feature type="transmembrane region" description="Helical" evidence="6">
    <location>
        <begin position="715"/>
        <end position="744"/>
    </location>
</feature>
<dbReference type="PANTHER" id="PTHR22750">
    <property type="entry name" value="G-PROTEIN COUPLED RECEPTOR"/>
    <property type="match status" value="1"/>
</dbReference>
<feature type="transmembrane region" description="Helical" evidence="6">
    <location>
        <begin position="122"/>
        <end position="143"/>
    </location>
</feature>
<evidence type="ECO:0000313" key="9">
    <source>
        <dbReference type="Proteomes" id="UP001159427"/>
    </source>
</evidence>
<feature type="transmembrane region" description="Helical" evidence="6">
    <location>
        <begin position="840"/>
        <end position="864"/>
    </location>
</feature>
<dbReference type="SUPFAM" id="SSF81321">
    <property type="entry name" value="Family A G protein-coupled receptor-like"/>
    <property type="match status" value="4"/>
</dbReference>
<dbReference type="CDD" id="cd00637">
    <property type="entry name" value="7tm_classA_rhodopsin-like"/>
    <property type="match status" value="4"/>
</dbReference>
<keyword evidence="4 6" id="KW-1133">Transmembrane helix</keyword>
<feature type="transmembrane region" description="Helical" evidence="6">
    <location>
        <begin position="489"/>
        <end position="511"/>
    </location>
</feature>
<dbReference type="PROSITE" id="PS50262">
    <property type="entry name" value="G_PROTEIN_RECEP_F1_2"/>
    <property type="match status" value="3"/>
</dbReference>
<name>A0ABN8SEI2_9CNID</name>
<comment type="subcellular location">
    <subcellularLocation>
        <location evidence="1">Cell membrane</location>
        <topology evidence="1">Multi-pass membrane protein</topology>
    </subcellularLocation>
</comment>
<dbReference type="InterPro" id="IPR000276">
    <property type="entry name" value="GPCR_Rhodpsn"/>
</dbReference>
<dbReference type="Gene3D" id="1.20.1070.10">
    <property type="entry name" value="Rhodopsin 7-helix transmembrane proteins"/>
    <property type="match status" value="4"/>
</dbReference>
<feature type="transmembrane region" description="Helical" evidence="6">
    <location>
        <begin position="61"/>
        <end position="83"/>
    </location>
</feature>
<dbReference type="InterPro" id="IPR017452">
    <property type="entry name" value="GPCR_Rhodpsn_7TM"/>
</dbReference>
<protein>
    <recommendedName>
        <fullName evidence="7">G-protein coupled receptors family 1 profile domain-containing protein</fullName>
    </recommendedName>
</protein>
<evidence type="ECO:0000256" key="1">
    <source>
        <dbReference type="ARBA" id="ARBA00004651"/>
    </source>
</evidence>
<evidence type="ECO:0000256" key="3">
    <source>
        <dbReference type="ARBA" id="ARBA00022692"/>
    </source>
</evidence>
<feature type="domain" description="G-protein coupled receptors family 1 profile" evidence="7">
    <location>
        <begin position="271"/>
        <end position="482"/>
    </location>
</feature>
<feature type="transmembrane region" description="Helical" evidence="6">
    <location>
        <begin position="870"/>
        <end position="892"/>
    </location>
</feature>
<evidence type="ECO:0000259" key="7">
    <source>
        <dbReference type="PROSITE" id="PS50262"/>
    </source>
</evidence>
<feature type="transmembrane region" description="Helical" evidence="6">
    <location>
        <begin position="252"/>
        <end position="279"/>
    </location>
</feature>
<feature type="transmembrane region" description="Helical" evidence="6">
    <location>
        <begin position="171"/>
        <end position="189"/>
    </location>
</feature>
<dbReference type="PRINTS" id="PR00237">
    <property type="entry name" value="GPCRRHODOPSN"/>
</dbReference>
<dbReference type="Pfam" id="PF00001">
    <property type="entry name" value="7tm_1"/>
    <property type="match status" value="4"/>
</dbReference>
<sequence>MMNVLVIVAIKTRRRLQSEYNILLACLAGTDLAVGLVSQPLFIAQEILFLSGASLVDYCNFFRKTVFVFLVPCIESLLILAILSTERYLAMKYSLRYASIVTTPRLIGAVVCSWLISTSSLIFWLIPATPALIIISCHTKVYFVSRRHMNQIKTQRLPSETKAKFLEERKALKTTSIIIAFLFLSYIQISPSLGEQDQSNALPQGQQRQSSPHPMPCLPPSDITFKKFSLFFNVCEKMQHQGFKEYFLENTVISLLSTALNLGSCPVIILMNVLVIVAIKTRRRLQSTYNILLACLAGTDLAVGVVSQPLFIAQEIYFLSGASLVDYCYLFRLIVYVLLVPNIESLLILAILSTERYVAMKYSLRYNSIVTTPKLIGVVVCGWVISAIPLITSLIPGIRFAGLSALLAYITVIPPFLIIVFCHTKNSAVNVSIICRSREEEYIYILANTIASLFSITLNLGSCPVIIFMNVLVIVAIKTRRRLQSEYNILLACLAGTDLAVGLVSQPLFIAQEIYFLSGASLVDYCRFYRRIVFVYLVPCIESLLILAILSTERYIAMKYSLRYASIVTTPKLFGAVVCSWFISTMSFIFWIIPATRSTLSGRLVLNFVSLNIPFLVKGTKKVNFISLRRTRSVRCPTPGPTTTIKSPPHALPPRPASIILIGALKFSFFNVCEKMQHHGRSLRMLAVAMNFTNSSATKDVASCRVAKERYFWEYILSTLAVIALNLVSCPIIILMNALVIIAIKARRRLQSIYNILLACLAGTDLAVGLVSQPLFIAQEIFFLSGASMEDYCHFFKNTVFVCLFPCIESLLILALLSMERYIAMKFSLRYASLITTPRLIGAVLCSWIISVISVILRLIPVTYSFAEVFVYVTVIPAIVIIVFCHATVYLVSRRHMRRIKTEQLPSETKTKFVEEKKALKTTSIIIAFVFLSFVPSLLYGIFSRDIRSRFVVYFPKLAP</sequence>
<gene>
    <name evidence="8" type="ORF">PEVE_00019331</name>
</gene>
<evidence type="ECO:0000313" key="8">
    <source>
        <dbReference type="EMBL" id="CAH3189355.1"/>
    </source>
</evidence>
<feature type="domain" description="G-protein coupled receptors family 1 profile" evidence="7">
    <location>
        <begin position="2"/>
        <end position="117"/>
    </location>
</feature>
<evidence type="ECO:0000256" key="4">
    <source>
        <dbReference type="ARBA" id="ARBA00022989"/>
    </source>
</evidence>
<proteinExistence type="predicted"/>
<feature type="transmembrane region" description="Helical" evidence="6">
    <location>
        <begin position="532"/>
        <end position="552"/>
    </location>
</feature>
<evidence type="ECO:0000256" key="6">
    <source>
        <dbReference type="SAM" id="Phobius"/>
    </source>
</evidence>
<evidence type="ECO:0000256" key="2">
    <source>
        <dbReference type="ARBA" id="ARBA00022475"/>
    </source>
</evidence>
<evidence type="ECO:0000256" key="5">
    <source>
        <dbReference type="ARBA" id="ARBA00023136"/>
    </source>
</evidence>
<keyword evidence="3 6" id="KW-0812">Transmembrane</keyword>
<dbReference type="EMBL" id="CALNXI010002608">
    <property type="protein sequence ID" value="CAH3189355.1"/>
    <property type="molecule type" value="Genomic_DNA"/>
</dbReference>
<comment type="caution">
    <text evidence="8">The sequence shown here is derived from an EMBL/GenBank/DDBJ whole genome shotgun (WGS) entry which is preliminary data.</text>
</comment>
<feature type="domain" description="G-protein coupled receptors family 1 profile" evidence="7">
    <location>
        <begin position="736"/>
        <end position="960"/>
    </location>
</feature>
<reference evidence="8 9" key="1">
    <citation type="submission" date="2022-05" db="EMBL/GenBank/DDBJ databases">
        <authorList>
            <consortium name="Genoscope - CEA"/>
            <person name="William W."/>
        </authorList>
    </citation>
    <scope>NUCLEOTIDE SEQUENCE [LARGE SCALE GENOMIC DNA]</scope>
</reference>
<feature type="transmembrane region" description="Helical" evidence="6">
    <location>
        <begin position="333"/>
        <end position="354"/>
    </location>
</feature>
<feature type="transmembrane region" description="Helical" evidence="6">
    <location>
        <begin position="925"/>
        <end position="943"/>
    </location>
</feature>
<keyword evidence="9" id="KW-1185">Reference proteome</keyword>
<feature type="transmembrane region" description="Helical" evidence="6">
    <location>
        <begin position="375"/>
        <end position="395"/>
    </location>
</feature>
<dbReference type="Proteomes" id="UP001159427">
    <property type="component" value="Unassembled WGS sequence"/>
</dbReference>
<feature type="transmembrane region" description="Helical" evidence="6">
    <location>
        <begin position="756"/>
        <end position="778"/>
    </location>
</feature>